<dbReference type="eggNOG" id="COG3210">
    <property type="taxonomic scope" value="Bacteria"/>
</dbReference>
<dbReference type="AlphaFoldDB" id="W7IVD8"/>
<comment type="caution">
    <text evidence="3">The sequence shown here is derived from an EMBL/GenBank/DDBJ whole genome shotgun (WGS) entry which is preliminary data.</text>
</comment>
<dbReference type="EMBL" id="AYXG01000162">
    <property type="protein sequence ID" value="EWC60366.1"/>
    <property type="molecule type" value="Genomic_DNA"/>
</dbReference>
<evidence type="ECO:0000256" key="1">
    <source>
        <dbReference type="SAM" id="MobiDB-lite"/>
    </source>
</evidence>
<keyword evidence="2" id="KW-1133">Transmembrane helix</keyword>
<gene>
    <name evidence="3" type="ORF">UO65_4321</name>
</gene>
<sequence>MADNGEPFQIGFDPHDPHPPESARLAAAEVVKRVVEQDDRGGVLRRRRPNTAPVVRIADRYLVGVLDLRGVESPYLLEFVRCRFAEPPDVRQARLAGVEFTDCRLPGLLGRNLSSDNDVRFGAGTVVAGTVDLTDAQVRGSLVLSDTRIAATEDRPALHADRLQLAGALLAARLETTGEVRIPGLRCGGNVDFAGALLRNPRGFALNGNGLHTGGNLRLDTDATGTPFRALGQVFLPSAKVESDFSMRGATIQPRTEPAGQLALDDPFFDANAALIADRSKVEGNVNLDRGFASTGTVRIVNASIGGALRFNHATIDLSAGADHRDLFEERFDSRAQAGPYPDRAVHLDGTDIRGGLDARDARFAGQVRIVDVAVQGTALFDNSVFSNRDGDAIEGRRFSCGGNLNGRSLLVFGSVLLPGVKVGANLDLRGSRLLRPGHHPDGTTKPLLDLRVAQVGRDLHCGGSGRPFAAAGEIRMRRAEIGRTTTFNGAEIGSGSTRVALNAFGVRTQELHVLVAKPPRGRVDLRHLRCATLADDEKFWRAEGRMDLEDFRYDSLADPVGLQDDDRVAQRLAWLRAGMRSYRPGPYDQLATMLRAAGNEEHAANVLVEKQRLRYRALAAGSRFLGPGVLLWSWLQRLMVGYGYRPARALVWLIAFLVLGAVWFGLQPDPVKGNRDDQIFWNPVVYTLDLLVPIVDFGQKNRWAVSGASQWISLVLVALGWVLATTVAAGLTRMLRRTT</sequence>
<dbReference type="PATRIC" id="fig|909613.9.peg.4326"/>
<dbReference type="OrthoDB" id="5194370at2"/>
<evidence type="ECO:0000256" key="2">
    <source>
        <dbReference type="SAM" id="Phobius"/>
    </source>
</evidence>
<evidence type="ECO:0000313" key="4">
    <source>
        <dbReference type="Proteomes" id="UP000019277"/>
    </source>
</evidence>
<name>W7IVD8_9PSEU</name>
<organism evidence="3 4">
    <name type="scientific">Actinokineospora spheciospongiae</name>
    <dbReference type="NCBI Taxonomy" id="909613"/>
    <lineage>
        <taxon>Bacteria</taxon>
        <taxon>Bacillati</taxon>
        <taxon>Actinomycetota</taxon>
        <taxon>Actinomycetes</taxon>
        <taxon>Pseudonocardiales</taxon>
        <taxon>Pseudonocardiaceae</taxon>
        <taxon>Actinokineospora</taxon>
    </lineage>
</organism>
<dbReference type="RefSeq" id="WP_152552199.1">
    <property type="nucleotide sequence ID" value="NZ_AYXG01000162.1"/>
</dbReference>
<reference evidence="3 4" key="1">
    <citation type="journal article" date="2014" name="Genome Announc.">
        <title>Draft Genome Sequence of the Antitrypanosomally Active Sponge-Associated Bacterium Actinokineospora sp. Strain EG49.</title>
        <authorList>
            <person name="Harjes J."/>
            <person name="Ryu T."/>
            <person name="Abdelmohsen U.R."/>
            <person name="Moitinho-Silva L."/>
            <person name="Horn H."/>
            <person name="Ravasi T."/>
            <person name="Hentschel U."/>
        </authorList>
    </citation>
    <scope>NUCLEOTIDE SEQUENCE [LARGE SCALE GENOMIC DNA]</scope>
    <source>
        <strain evidence="3 4">EG49</strain>
    </source>
</reference>
<dbReference type="STRING" id="909613.UO65_4321"/>
<dbReference type="Proteomes" id="UP000019277">
    <property type="component" value="Unassembled WGS sequence"/>
</dbReference>
<feature type="transmembrane region" description="Helical" evidence="2">
    <location>
        <begin position="648"/>
        <end position="667"/>
    </location>
</feature>
<keyword evidence="2" id="KW-0812">Transmembrane</keyword>
<keyword evidence="2" id="KW-0472">Membrane</keyword>
<protein>
    <submittedName>
        <fullName evidence="3">Membrane-associated oxidoreductase</fullName>
    </submittedName>
</protein>
<feature type="region of interest" description="Disordered" evidence="1">
    <location>
        <begin position="1"/>
        <end position="21"/>
    </location>
</feature>
<accession>W7IVD8</accession>
<evidence type="ECO:0000313" key="3">
    <source>
        <dbReference type="EMBL" id="EWC60366.1"/>
    </source>
</evidence>
<proteinExistence type="predicted"/>
<keyword evidence="4" id="KW-1185">Reference proteome</keyword>
<feature type="transmembrane region" description="Helical" evidence="2">
    <location>
        <begin position="712"/>
        <end position="732"/>
    </location>
</feature>